<dbReference type="InterPro" id="IPR015797">
    <property type="entry name" value="NUDIX_hydrolase-like_dom_sf"/>
</dbReference>
<dbReference type="Gene3D" id="3.90.79.10">
    <property type="entry name" value="Nucleoside Triphosphate Pyrophosphohydrolase"/>
    <property type="match status" value="1"/>
</dbReference>
<evidence type="ECO:0000313" key="3">
    <source>
        <dbReference type="EMBL" id="GAF85272.1"/>
    </source>
</evidence>
<reference evidence="3" key="1">
    <citation type="journal article" date="2014" name="Front. Microbiol.">
        <title>High frequency of phylogenetically diverse reductive dehalogenase-homologous genes in deep subseafloor sedimentary metagenomes.</title>
        <authorList>
            <person name="Kawai M."/>
            <person name="Futagami T."/>
            <person name="Toyoda A."/>
            <person name="Takaki Y."/>
            <person name="Nishi S."/>
            <person name="Hori S."/>
            <person name="Arai W."/>
            <person name="Tsubouchi T."/>
            <person name="Morono Y."/>
            <person name="Uchiyama I."/>
            <person name="Ito T."/>
            <person name="Fujiyama A."/>
            <person name="Inagaki F."/>
            <person name="Takami H."/>
        </authorList>
    </citation>
    <scope>NUCLEOTIDE SEQUENCE</scope>
    <source>
        <strain evidence="3">Expedition CK06-06</strain>
    </source>
</reference>
<dbReference type="GO" id="GO:0016787">
    <property type="term" value="F:hydrolase activity"/>
    <property type="evidence" value="ECO:0007669"/>
    <property type="project" value="UniProtKB-KW"/>
</dbReference>
<dbReference type="InterPro" id="IPR000086">
    <property type="entry name" value="NUDIX_hydrolase_dom"/>
</dbReference>
<name>X0TAQ1_9ZZZZ</name>
<protein>
    <recommendedName>
        <fullName evidence="2">Nudix hydrolase domain-containing protein</fullName>
    </recommendedName>
</protein>
<organism evidence="3">
    <name type="scientific">marine sediment metagenome</name>
    <dbReference type="NCBI Taxonomy" id="412755"/>
    <lineage>
        <taxon>unclassified sequences</taxon>
        <taxon>metagenomes</taxon>
        <taxon>ecological metagenomes</taxon>
    </lineage>
</organism>
<dbReference type="AlphaFoldDB" id="X0TAQ1"/>
<gene>
    <name evidence="3" type="ORF">S01H1_07139</name>
</gene>
<accession>X0TAQ1</accession>
<keyword evidence="1" id="KW-0378">Hydrolase</keyword>
<dbReference type="Pfam" id="PF00293">
    <property type="entry name" value="NUDIX"/>
    <property type="match status" value="1"/>
</dbReference>
<evidence type="ECO:0000259" key="2">
    <source>
        <dbReference type="Pfam" id="PF00293"/>
    </source>
</evidence>
<evidence type="ECO:0000256" key="1">
    <source>
        <dbReference type="ARBA" id="ARBA00022801"/>
    </source>
</evidence>
<proteinExistence type="predicted"/>
<dbReference type="InterPro" id="IPR020084">
    <property type="entry name" value="NUDIX_hydrolase_CS"/>
</dbReference>
<comment type="caution">
    <text evidence="3">The sequence shown here is derived from an EMBL/GenBank/DDBJ whole genome shotgun (WGS) entry which is preliminary data.</text>
</comment>
<sequence>WQAGLLNGIGGKIEEGESPHSAMVREFEEEAGVKKLSWELFCKLVSGEHTIYFFSCRGDVDAVRTMEEEEIVVYNVNIIHGLDTIPNLKWLVPMGLDKVYSVVKEEV</sequence>
<feature type="non-terminal residue" evidence="3">
    <location>
        <position position="1"/>
    </location>
</feature>
<feature type="domain" description="Nudix hydrolase" evidence="2">
    <location>
        <begin position="8"/>
        <end position="70"/>
    </location>
</feature>
<dbReference type="PROSITE" id="PS00893">
    <property type="entry name" value="NUDIX_BOX"/>
    <property type="match status" value="1"/>
</dbReference>
<dbReference type="EMBL" id="BARS01003684">
    <property type="protein sequence ID" value="GAF85272.1"/>
    <property type="molecule type" value="Genomic_DNA"/>
</dbReference>
<dbReference type="SUPFAM" id="SSF55811">
    <property type="entry name" value="Nudix"/>
    <property type="match status" value="1"/>
</dbReference>